<evidence type="ECO:0000313" key="2">
    <source>
        <dbReference type="EMBL" id="CAD8485401.1"/>
    </source>
</evidence>
<accession>A0A7S0EJE1</accession>
<dbReference type="AlphaFoldDB" id="A0A7S0EJE1"/>
<protein>
    <submittedName>
        <fullName evidence="2">Uncharacterized protein</fullName>
    </submittedName>
</protein>
<gene>
    <name evidence="2" type="ORF">HPHI1048_LOCUS11171</name>
</gene>
<feature type="transmembrane region" description="Helical" evidence="1">
    <location>
        <begin position="81"/>
        <end position="105"/>
    </location>
</feature>
<name>A0A7S0EJE1_9CRYP</name>
<keyword evidence="1" id="KW-0812">Transmembrane</keyword>
<organism evidence="2">
    <name type="scientific">Hanusia phi</name>
    <dbReference type="NCBI Taxonomy" id="3032"/>
    <lineage>
        <taxon>Eukaryota</taxon>
        <taxon>Cryptophyceae</taxon>
        <taxon>Pyrenomonadales</taxon>
        <taxon>Geminigeraceae</taxon>
        <taxon>Hanusia</taxon>
    </lineage>
</organism>
<evidence type="ECO:0000256" key="1">
    <source>
        <dbReference type="SAM" id="Phobius"/>
    </source>
</evidence>
<reference evidence="2" key="1">
    <citation type="submission" date="2021-01" db="EMBL/GenBank/DDBJ databases">
        <authorList>
            <person name="Corre E."/>
            <person name="Pelletier E."/>
            <person name="Niang G."/>
            <person name="Scheremetjew M."/>
            <person name="Finn R."/>
            <person name="Kale V."/>
            <person name="Holt S."/>
            <person name="Cochrane G."/>
            <person name="Meng A."/>
            <person name="Brown T."/>
            <person name="Cohen L."/>
        </authorList>
    </citation>
    <scope>NUCLEOTIDE SEQUENCE</scope>
    <source>
        <strain evidence="2">CCMP325</strain>
    </source>
</reference>
<keyword evidence="1" id="KW-1133">Transmembrane helix</keyword>
<dbReference type="EMBL" id="HBEO01016374">
    <property type="protein sequence ID" value="CAD8485401.1"/>
    <property type="molecule type" value="Transcribed_RNA"/>
</dbReference>
<proteinExistence type="predicted"/>
<sequence length="119" mass="12767">MVGVQGFVQTGVPGGLKLNRIPTSSYKDISRRPQVALRAHSMHSLFDAATLMAADVSEAANTVDTVVAEQSPGIQIFGQNIAGIVLILVPISGAFIIFSILAWIITNTMVVPKDMFKRK</sequence>
<keyword evidence="1" id="KW-0472">Membrane</keyword>